<protein>
    <submittedName>
        <fullName evidence="3">NOC3p domain-containing protein</fullName>
    </submittedName>
</protein>
<dbReference type="PANTHER" id="PTHR14428">
    <property type="entry name" value="NUCLEOLAR COMPLEX PROTEIN 3"/>
    <property type="match status" value="1"/>
</dbReference>
<name>A0A0N4ZWD8_PARTI</name>
<dbReference type="Proteomes" id="UP000038045">
    <property type="component" value="Unplaced"/>
</dbReference>
<accession>A0A0N4ZWD8</accession>
<evidence type="ECO:0000313" key="2">
    <source>
        <dbReference type="Proteomes" id="UP000038045"/>
    </source>
</evidence>
<proteinExistence type="predicted"/>
<sequence length="290" mass="33192">MMIFQEIRNVEETKKDSEALSVKIDIKIAFKEEIVEEEDVDVETKIDLSNDKKDYVKLSASELLRLRHLELEKLKEHISCASLSVISNPQRNVDKLINLLRHAIGNKVYHLVVEDSQKIATASFAEIFIDINPGYYICDYSEAGIEFGTYYMDYVSEDCCKALKNGIMKEDYQFGTSLFTTSEIASAETEDDDKKEKKPFEARKNVIHKDRKFKSASKYEEPLKKLLKDLKEAGAANVLTEKMKFGTDTMKQVSTIYFSVFKCLSKSPLMEPVLEGLAKSAHFININFFL</sequence>
<organism evidence="2 3">
    <name type="scientific">Parastrongyloides trichosuri</name>
    <name type="common">Possum-specific nematode worm</name>
    <dbReference type="NCBI Taxonomy" id="131310"/>
    <lineage>
        <taxon>Eukaryota</taxon>
        <taxon>Metazoa</taxon>
        <taxon>Ecdysozoa</taxon>
        <taxon>Nematoda</taxon>
        <taxon>Chromadorea</taxon>
        <taxon>Rhabditida</taxon>
        <taxon>Tylenchina</taxon>
        <taxon>Panagrolaimomorpha</taxon>
        <taxon>Strongyloidoidea</taxon>
        <taxon>Strongyloididae</taxon>
        <taxon>Parastrongyloides</taxon>
    </lineage>
</organism>
<evidence type="ECO:0000313" key="3">
    <source>
        <dbReference type="WBParaSite" id="PTRK_0001296900.2"/>
    </source>
</evidence>
<reference evidence="3" key="1">
    <citation type="submission" date="2017-02" db="UniProtKB">
        <authorList>
            <consortium name="WormBaseParasite"/>
        </authorList>
    </citation>
    <scope>IDENTIFICATION</scope>
</reference>
<dbReference type="WBParaSite" id="PTRK_0001296900.2">
    <property type="protein sequence ID" value="PTRK_0001296900.2"/>
    <property type="gene ID" value="PTRK_0001296900"/>
</dbReference>
<dbReference type="STRING" id="131310.A0A0N4ZWD8"/>
<dbReference type="PANTHER" id="PTHR14428:SF5">
    <property type="entry name" value="NUCLEOLAR COMPLEX PROTEIN 3 HOMOLOG"/>
    <property type="match status" value="1"/>
</dbReference>
<evidence type="ECO:0000259" key="1">
    <source>
        <dbReference type="Pfam" id="PF07540"/>
    </source>
</evidence>
<dbReference type="GO" id="GO:0006270">
    <property type="term" value="P:DNA replication initiation"/>
    <property type="evidence" value="ECO:0007669"/>
    <property type="project" value="TreeGrafter"/>
</dbReference>
<dbReference type="InterPro" id="IPR016903">
    <property type="entry name" value="Nucleolar_cplx-assoc_3"/>
</dbReference>
<dbReference type="Pfam" id="PF07540">
    <property type="entry name" value="NOC3p"/>
    <property type="match status" value="1"/>
</dbReference>
<keyword evidence="2" id="KW-1185">Reference proteome</keyword>
<dbReference type="GO" id="GO:0005730">
    <property type="term" value="C:nucleolus"/>
    <property type="evidence" value="ECO:0007669"/>
    <property type="project" value="TreeGrafter"/>
</dbReference>
<dbReference type="GO" id="GO:0003682">
    <property type="term" value="F:chromatin binding"/>
    <property type="evidence" value="ECO:0007669"/>
    <property type="project" value="TreeGrafter"/>
</dbReference>
<dbReference type="InterPro" id="IPR011501">
    <property type="entry name" value="Noc3_N"/>
</dbReference>
<dbReference type="AlphaFoldDB" id="A0A0N4ZWD8"/>
<feature type="domain" description="Nucleolar complex-associated protein 3 N-terminal" evidence="1">
    <location>
        <begin position="74"/>
        <end position="142"/>
    </location>
</feature>